<evidence type="ECO:0000256" key="3">
    <source>
        <dbReference type="ARBA" id="ARBA00023027"/>
    </source>
</evidence>
<evidence type="ECO:0000313" key="8">
    <source>
        <dbReference type="EMBL" id="SEG24643.1"/>
    </source>
</evidence>
<feature type="binding site" evidence="4">
    <location>
        <begin position="222"/>
        <end position="227"/>
    </location>
    <ligand>
        <name>NAD(+)</name>
        <dbReference type="ChEBI" id="CHEBI:57540"/>
    </ligand>
</feature>
<proteinExistence type="inferred from homology"/>
<evidence type="ECO:0000256" key="4">
    <source>
        <dbReference type="HAMAP-Rule" id="MF_01174"/>
    </source>
</evidence>
<keyword evidence="9" id="KW-1185">Reference proteome</keyword>
<dbReference type="HAMAP" id="MF_01174">
    <property type="entry name" value="Aldedh_AstD"/>
    <property type="match status" value="1"/>
</dbReference>
<dbReference type="GO" id="GO:0043824">
    <property type="term" value="F:succinylglutamate-semialdehyde dehydrogenase activity"/>
    <property type="evidence" value="ECO:0007669"/>
    <property type="project" value="UniProtKB-EC"/>
</dbReference>
<accession>A0A1H5YKI3</accession>
<dbReference type="Gene3D" id="3.40.605.10">
    <property type="entry name" value="Aldehyde Dehydrogenase, Chain A, domain 1"/>
    <property type="match status" value="1"/>
</dbReference>
<reference evidence="8 9" key="1">
    <citation type="submission" date="2016-10" db="EMBL/GenBank/DDBJ databases">
        <authorList>
            <person name="de Groot N.N."/>
        </authorList>
    </citation>
    <scope>NUCLEOTIDE SEQUENCE [LARGE SCALE GENOMIC DNA]</scope>
    <source>
        <strain evidence="8 9">DSM 22012</strain>
    </source>
</reference>
<comment type="function">
    <text evidence="4">Catalyzes the NAD-dependent reduction of succinylglutamate semialdehyde into succinylglutamate.</text>
</comment>
<evidence type="ECO:0000256" key="6">
    <source>
        <dbReference type="SAM" id="MobiDB-lite"/>
    </source>
</evidence>
<feature type="region of interest" description="Disordered" evidence="6">
    <location>
        <begin position="475"/>
        <end position="501"/>
    </location>
</feature>
<keyword evidence="3 4" id="KW-0520">NAD</keyword>
<gene>
    <name evidence="4" type="primary">astD</name>
    <name evidence="8" type="ORF">SAMN05444390_1011805</name>
</gene>
<sequence length="501" mass="54335">MSGNLLIDNRWIAGKSDPFESLDPGRNRVIWQGREASAGQIDDAVDAARRAFRDWSRQPVTERLELCRLFAQRLERHQDSLAHALGEETGKPIWEARTEITAMTAKIEISIRAATERTGESDQPLGDARSVLRHRPHGVLAVFGPYNFPGHLPNGHIVPALIAGNTIVFKPSELTPRFAELTLQHWLAAGLPAGVINLIQGNRDAGRALASHPGLDGLLFTGSSSVGHQLHQQFAGQPEKVLALEMGGNNPLIIGQISNPAAAAYETVQSAFLSAGQRCTCARRLIVPVGTEGDLFLNKLIALTSRIQVGLFDDDPQPYMGCLISSEAADRMLGAQANLAALGGQELLTMARQPASSALLSPGLIDVSGVDILPDEEYFGPLLQVQRYDDFETALELANETRFGLAAGLFSDDRSQYELFWHRIRAGIVNWNRQLTGASSSAPFGGIKASGNHRPSAWYAADYCAYPVAGLEKERLEAPQKPTPGIHLTDDKEAQDGEPQP</sequence>
<dbReference type="PROSITE" id="PS00070">
    <property type="entry name" value="ALDEHYDE_DEHYDR_CYS"/>
    <property type="match status" value="1"/>
</dbReference>
<dbReference type="EC" id="1.2.1.71" evidence="4"/>
<dbReference type="Proteomes" id="UP000236745">
    <property type="component" value="Unassembled WGS sequence"/>
</dbReference>
<dbReference type="InterPro" id="IPR017649">
    <property type="entry name" value="SuccinylGlu_semiald_DH_AstD"/>
</dbReference>
<evidence type="ECO:0000313" key="9">
    <source>
        <dbReference type="Proteomes" id="UP000236745"/>
    </source>
</evidence>
<evidence type="ECO:0000256" key="2">
    <source>
        <dbReference type="ARBA" id="ARBA00023002"/>
    </source>
</evidence>
<dbReference type="NCBIfam" id="TIGR03240">
    <property type="entry name" value="arg_catab_astD"/>
    <property type="match status" value="1"/>
</dbReference>
<comment type="catalytic activity">
    <reaction evidence="4">
        <text>N-succinyl-L-glutamate 5-semialdehyde + NAD(+) + H2O = N-succinyl-L-glutamate + NADH + 2 H(+)</text>
        <dbReference type="Rhea" id="RHEA:10812"/>
        <dbReference type="ChEBI" id="CHEBI:15377"/>
        <dbReference type="ChEBI" id="CHEBI:15378"/>
        <dbReference type="ChEBI" id="CHEBI:57540"/>
        <dbReference type="ChEBI" id="CHEBI:57945"/>
        <dbReference type="ChEBI" id="CHEBI:58520"/>
        <dbReference type="ChEBI" id="CHEBI:58763"/>
        <dbReference type="EC" id="1.2.1.71"/>
    </reaction>
</comment>
<keyword evidence="1 4" id="KW-0056">Arginine metabolism</keyword>
<name>A0A1H5YKI3_9GAMM</name>
<dbReference type="OrthoDB" id="9812625at2"/>
<dbReference type="Gene3D" id="3.40.309.10">
    <property type="entry name" value="Aldehyde Dehydrogenase, Chain A, domain 2"/>
    <property type="match status" value="1"/>
</dbReference>
<dbReference type="SUPFAM" id="SSF53720">
    <property type="entry name" value="ALDH-like"/>
    <property type="match status" value="1"/>
</dbReference>
<evidence type="ECO:0000259" key="7">
    <source>
        <dbReference type="Pfam" id="PF00171"/>
    </source>
</evidence>
<dbReference type="InterPro" id="IPR015590">
    <property type="entry name" value="Aldehyde_DH_dom"/>
</dbReference>
<dbReference type="GO" id="GO:0019544">
    <property type="term" value="P:L-arginine catabolic process to L-glutamate"/>
    <property type="evidence" value="ECO:0007669"/>
    <property type="project" value="UniProtKB-UniRule"/>
</dbReference>
<dbReference type="PANTHER" id="PTHR11699">
    <property type="entry name" value="ALDEHYDE DEHYDROGENASE-RELATED"/>
    <property type="match status" value="1"/>
</dbReference>
<dbReference type="InterPro" id="IPR016162">
    <property type="entry name" value="Ald_DH_N"/>
</dbReference>
<dbReference type="FunFam" id="3.40.605.10:FF:000010">
    <property type="entry name" value="N-succinylglutamate 5-semialdehyde dehydrogenase"/>
    <property type="match status" value="1"/>
</dbReference>
<dbReference type="UniPathway" id="UPA00185">
    <property type="reaction ID" value="UER00282"/>
</dbReference>
<dbReference type="PROSITE" id="PS00687">
    <property type="entry name" value="ALDEHYDE_DEHYDR_GLU"/>
    <property type="match status" value="1"/>
</dbReference>
<dbReference type="NCBIfam" id="NF006992">
    <property type="entry name" value="PRK09457.1"/>
    <property type="match status" value="1"/>
</dbReference>
<feature type="active site" evidence="4">
    <location>
        <position position="279"/>
    </location>
</feature>
<feature type="active site" evidence="4 5">
    <location>
        <position position="245"/>
    </location>
</feature>
<dbReference type="CDD" id="cd07095">
    <property type="entry name" value="ALDH_SGSD_AstD"/>
    <property type="match status" value="1"/>
</dbReference>
<dbReference type="EMBL" id="FNVQ01000001">
    <property type="protein sequence ID" value="SEG24643.1"/>
    <property type="molecule type" value="Genomic_DNA"/>
</dbReference>
<feature type="domain" description="Aldehyde dehydrogenase" evidence="7">
    <location>
        <begin position="11"/>
        <end position="461"/>
    </location>
</feature>
<evidence type="ECO:0000256" key="1">
    <source>
        <dbReference type="ARBA" id="ARBA00022503"/>
    </source>
</evidence>
<comment type="pathway">
    <text evidence="4">Amino-acid degradation; L-arginine degradation via AST pathway; L-glutamate and succinate from L-arginine: step 4/5.</text>
</comment>
<dbReference type="Pfam" id="PF00171">
    <property type="entry name" value="Aldedh"/>
    <property type="match status" value="1"/>
</dbReference>
<evidence type="ECO:0000256" key="5">
    <source>
        <dbReference type="PROSITE-ProRule" id="PRU10007"/>
    </source>
</evidence>
<dbReference type="InterPro" id="IPR016161">
    <property type="entry name" value="Ald_DH/histidinol_DH"/>
</dbReference>
<protein>
    <recommendedName>
        <fullName evidence="4">N-succinylglutamate 5-semialdehyde dehydrogenase</fullName>
        <ecNumber evidence="4">1.2.1.71</ecNumber>
    </recommendedName>
    <alternativeName>
        <fullName evidence="4">Succinylglutamic semialdehyde dehydrogenase</fullName>
        <shortName evidence="4">SGSD</shortName>
    </alternativeName>
</protein>
<dbReference type="GO" id="GO:0019545">
    <property type="term" value="P:L-arginine catabolic process to succinate"/>
    <property type="evidence" value="ECO:0007669"/>
    <property type="project" value="UniProtKB-UniRule"/>
</dbReference>
<keyword evidence="2 4" id="KW-0560">Oxidoreductase</keyword>
<dbReference type="InterPro" id="IPR029510">
    <property type="entry name" value="Ald_DH_CS_GLU"/>
</dbReference>
<dbReference type="AlphaFoldDB" id="A0A1H5YKI3"/>
<comment type="similarity">
    <text evidence="4">Belongs to the aldehyde dehydrogenase family. AstD subfamily.</text>
</comment>
<organism evidence="8 9">
    <name type="scientific">Marinobacterium lutimaris</name>
    <dbReference type="NCBI Taxonomy" id="568106"/>
    <lineage>
        <taxon>Bacteria</taxon>
        <taxon>Pseudomonadati</taxon>
        <taxon>Pseudomonadota</taxon>
        <taxon>Gammaproteobacteria</taxon>
        <taxon>Oceanospirillales</taxon>
        <taxon>Oceanospirillaceae</taxon>
        <taxon>Marinobacterium</taxon>
    </lineage>
</organism>
<dbReference type="RefSeq" id="WP_104002676.1">
    <property type="nucleotide sequence ID" value="NZ_FNVQ01000001.1"/>
</dbReference>
<dbReference type="InterPro" id="IPR016160">
    <property type="entry name" value="Ald_DH_CS_CYS"/>
</dbReference>
<dbReference type="InterPro" id="IPR016163">
    <property type="entry name" value="Ald_DH_C"/>
</dbReference>